<dbReference type="InterPro" id="IPR040111">
    <property type="entry name" value="ODAD4"/>
</dbReference>
<organism evidence="11 12">
    <name type="scientific">Henosepilachna vigintioctopunctata</name>
    <dbReference type="NCBI Taxonomy" id="420089"/>
    <lineage>
        <taxon>Eukaryota</taxon>
        <taxon>Metazoa</taxon>
        <taxon>Ecdysozoa</taxon>
        <taxon>Arthropoda</taxon>
        <taxon>Hexapoda</taxon>
        <taxon>Insecta</taxon>
        <taxon>Pterygota</taxon>
        <taxon>Neoptera</taxon>
        <taxon>Endopterygota</taxon>
        <taxon>Coleoptera</taxon>
        <taxon>Polyphaga</taxon>
        <taxon>Cucujiformia</taxon>
        <taxon>Coccinelloidea</taxon>
        <taxon>Coccinellidae</taxon>
        <taxon>Epilachninae</taxon>
        <taxon>Epilachnini</taxon>
        <taxon>Henosepilachna</taxon>
    </lineage>
</organism>
<evidence type="ECO:0000256" key="3">
    <source>
        <dbReference type="ARBA" id="ARBA00022737"/>
    </source>
</evidence>
<proteinExistence type="predicted"/>
<feature type="compositionally biased region" description="Low complexity" evidence="10">
    <location>
        <begin position="154"/>
        <end position="171"/>
    </location>
</feature>
<feature type="repeat" description="TPR" evidence="9">
    <location>
        <begin position="23"/>
        <end position="56"/>
    </location>
</feature>
<dbReference type="Proteomes" id="UP001431783">
    <property type="component" value="Unassembled WGS sequence"/>
</dbReference>
<dbReference type="PANTHER" id="PTHR23040">
    <property type="match status" value="1"/>
</dbReference>
<protein>
    <recommendedName>
        <fullName evidence="7">Outer dynein arm-docking complex subunit 4</fullName>
    </recommendedName>
    <alternativeName>
        <fullName evidence="8">Tetratricopeptide repeat protein 25</fullName>
    </alternativeName>
</protein>
<feature type="region of interest" description="Disordered" evidence="10">
    <location>
        <begin position="147"/>
        <end position="190"/>
    </location>
</feature>
<comment type="subcellular location">
    <subcellularLocation>
        <location evidence="1">Cytoplasm</location>
        <location evidence="1">Cytoskeleton</location>
        <location evidence="1">Cilium axoneme</location>
    </subcellularLocation>
</comment>
<keyword evidence="4 9" id="KW-0802">TPR repeat</keyword>
<dbReference type="GO" id="GO:0005930">
    <property type="term" value="C:axoneme"/>
    <property type="evidence" value="ECO:0007669"/>
    <property type="project" value="UniProtKB-SubCell"/>
</dbReference>
<dbReference type="AlphaFoldDB" id="A0AAW1V4R2"/>
<dbReference type="EMBL" id="JARQZJ010000121">
    <property type="protein sequence ID" value="KAK9888480.1"/>
    <property type="molecule type" value="Genomic_DNA"/>
</dbReference>
<reference evidence="11 12" key="1">
    <citation type="submission" date="2023-03" db="EMBL/GenBank/DDBJ databases">
        <title>Genome insight into feeding habits of ladybird beetles.</title>
        <authorList>
            <person name="Li H.-S."/>
            <person name="Huang Y.-H."/>
            <person name="Pang H."/>
        </authorList>
    </citation>
    <scope>NUCLEOTIDE SEQUENCE [LARGE SCALE GENOMIC DNA]</scope>
    <source>
        <strain evidence="11">SYSU_2023b</strain>
        <tissue evidence="11">Whole body</tissue>
    </source>
</reference>
<evidence type="ECO:0000256" key="5">
    <source>
        <dbReference type="ARBA" id="ARBA00023212"/>
    </source>
</evidence>
<keyword evidence="12" id="KW-1185">Reference proteome</keyword>
<evidence type="ECO:0000313" key="12">
    <source>
        <dbReference type="Proteomes" id="UP001431783"/>
    </source>
</evidence>
<evidence type="ECO:0000256" key="1">
    <source>
        <dbReference type="ARBA" id="ARBA00004430"/>
    </source>
</evidence>
<keyword evidence="6" id="KW-0966">Cell projection</keyword>
<name>A0AAW1V4R2_9CUCU</name>
<evidence type="ECO:0000256" key="10">
    <source>
        <dbReference type="SAM" id="MobiDB-lite"/>
    </source>
</evidence>
<evidence type="ECO:0000256" key="4">
    <source>
        <dbReference type="ARBA" id="ARBA00022803"/>
    </source>
</evidence>
<dbReference type="SUPFAM" id="SSF48452">
    <property type="entry name" value="TPR-like"/>
    <property type="match status" value="1"/>
</dbReference>
<comment type="caution">
    <text evidence="11">The sequence shown here is derived from an EMBL/GenBank/DDBJ whole genome shotgun (WGS) entry which is preliminary data.</text>
</comment>
<evidence type="ECO:0000256" key="2">
    <source>
        <dbReference type="ARBA" id="ARBA00022490"/>
    </source>
</evidence>
<accession>A0AAW1V4R2</accession>
<evidence type="ECO:0000256" key="7">
    <source>
        <dbReference type="ARBA" id="ARBA00034139"/>
    </source>
</evidence>
<keyword evidence="2" id="KW-0963">Cytoplasm</keyword>
<dbReference type="InterPro" id="IPR011990">
    <property type="entry name" value="TPR-like_helical_dom_sf"/>
</dbReference>
<gene>
    <name evidence="11" type="ORF">WA026_000731</name>
</gene>
<evidence type="ECO:0000256" key="8">
    <source>
        <dbReference type="ARBA" id="ARBA00034143"/>
    </source>
</evidence>
<sequence>MSDQRKRQRTESMAKAISQKKESKLWYEEANSHVKVGNLEKAVSSYNKALELNPTEKNALVARSKCYILLGQPAKALEDAEMALNIDKHYLKAIYQKAESLYFLGNFEYSLMYFHRGLHIRPDHEQFKLGVHKAQKAIENAIGGSTLFGKTKRTTTPSSNPPTNRTGTSNSMSSKRVTPVSRARSSKDSRLLRELGPDKDYLDNLLKNPDIKCKFKENDDTIIKNVQETVDYLNARQEFWRQQLPPNLR</sequence>
<dbReference type="SMART" id="SM00028">
    <property type="entry name" value="TPR"/>
    <property type="match status" value="3"/>
</dbReference>
<evidence type="ECO:0000256" key="9">
    <source>
        <dbReference type="PROSITE-ProRule" id="PRU00339"/>
    </source>
</evidence>
<dbReference type="InterPro" id="IPR019734">
    <property type="entry name" value="TPR_rpt"/>
</dbReference>
<dbReference type="PROSITE" id="PS50293">
    <property type="entry name" value="TPR_REGION"/>
    <property type="match status" value="1"/>
</dbReference>
<evidence type="ECO:0000313" key="11">
    <source>
        <dbReference type="EMBL" id="KAK9888480.1"/>
    </source>
</evidence>
<keyword evidence="3" id="KW-0677">Repeat</keyword>
<dbReference type="Gene3D" id="1.25.40.10">
    <property type="entry name" value="Tetratricopeptide repeat domain"/>
    <property type="match status" value="1"/>
</dbReference>
<dbReference type="Pfam" id="PF00515">
    <property type="entry name" value="TPR_1"/>
    <property type="match status" value="1"/>
</dbReference>
<keyword evidence="5" id="KW-0206">Cytoskeleton</keyword>
<evidence type="ECO:0000256" key="6">
    <source>
        <dbReference type="ARBA" id="ARBA00023273"/>
    </source>
</evidence>
<dbReference type="PROSITE" id="PS50005">
    <property type="entry name" value="TPR"/>
    <property type="match status" value="1"/>
</dbReference>
<dbReference type="PANTHER" id="PTHR23040:SF1">
    <property type="entry name" value="OUTER DYNEIN ARM-DOCKING COMPLEX SUBUNIT 4"/>
    <property type="match status" value="1"/>
</dbReference>